<dbReference type="Proteomes" id="UP001558534">
    <property type="component" value="Unassembled WGS sequence"/>
</dbReference>
<sequence length="206" mass="23789">MLIAVLEKLPSEYSIYLNQINEGILQGVFPVTGYLNNYMGVSFHREVIKKYEKKGEKIFSITGVKIFNENIRKDVNLEIFFNNGVIAGVSSDVELIQSDLDLSKINIDFVKVKEITIEGTLKRKLLSWGIQNFNESEVFEVKVEERSMLHLRDLSDGDFLAIEDGDFYLISISLKEVLKISSIHYENIKMNLFDLLEDEIYSYIQE</sequence>
<evidence type="ECO:0000313" key="1">
    <source>
        <dbReference type="EMBL" id="MEX3745678.1"/>
    </source>
</evidence>
<proteinExistence type="predicted"/>
<dbReference type="EMBL" id="JBFRHK010000005">
    <property type="protein sequence ID" value="MEX3745678.1"/>
    <property type="molecule type" value="Genomic_DNA"/>
</dbReference>
<comment type="caution">
    <text evidence="1">The sequence shown here is derived from an EMBL/GenBank/DDBJ whole genome shotgun (WGS) entry which is preliminary data.</text>
</comment>
<gene>
    <name evidence="1" type="ORF">AB1300_11080</name>
</gene>
<protein>
    <submittedName>
        <fullName evidence="1">Uncharacterized protein</fullName>
    </submittedName>
</protein>
<evidence type="ECO:0000313" key="2">
    <source>
        <dbReference type="Proteomes" id="UP001558534"/>
    </source>
</evidence>
<keyword evidence="2" id="KW-1185">Reference proteome</keyword>
<accession>A0ABV3VXN9</accession>
<dbReference type="RefSeq" id="WP_368636544.1">
    <property type="nucleotide sequence ID" value="NZ_JBFRHK010000005.1"/>
</dbReference>
<reference evidence="1 2" key="1">
    <citation type="submission" date="2024-07" db="EMBL/GenBank/DDBJ databases">
        <title>Characterization of a bacterium isolated from hydrolysated instant sea cucumber by whole-genome sequencing and metabolomics.</title>
        <authorList>
            <person name="Luo X."/>
            <person name="Zhang Z."/>
            <person name="Zheng Z."/>
            <person name="Zhang W."/>
            <person name="Ming T."/>
            <person name="Jiao L."/>
            <person name="Su X."/>
            <person name="Kong F."/>
            <person name="Xu J."/>
        </authorList>
    </citation>
    <scope>NUCLEOTIDE SEQUENCE [LARGE SCALE GENOMIC DNA]</scope>
    <source>
        <strain evidence="1 2">XL-2024</strain>
    </source>
</reference>
<name>A0ABV3VXN9_9BACI</name>
<organism evidence="1 2">
    <name type="scientific">Lysinibacillus xylanilyticus</name>
    <dbReference type="NCBI Taxonomy" id="582475"/>
    <lineage>
        <taxon>Bacteria</taxon>
        <taxon>Bacillati</taxon>
        <taxon>Bacillota</taxon>
        <taxon>Bacilli</taxon>
        <taxon>Bacillales</taxon>
        <taxon>Bacillaceae</taxon>
        <taxon>Lysinibacillus</taxon>
    </lineage>
</organism>